<keyword evidence="10" id="KW-0408">Iron</keyword>
<evidence type="ECO:0000256" key="5">
    <source>
        <dbReference type="ARBA" id="ARBA00022617"/>
    </source>
</evidence>
<feature type="transmembrane region" description="Helical" evidence="13">
    <location>
        <begin position="139"/>
        <end position="159"/>
    </location>
</feature>
<evidence type="ECO:0000256" key="10">
    <source>
        <dbReference type="ARBA" id="ARBA00023004"/>
    </source>
</evidence>
<dbReference type="AlphaFoldDB" id="A0A918JFC7"/>
<reference evidence="15" key="1">
    <citation type="journal article" date="2014" name="Int. J. Syst. Evol. Microbiol.">
        <title>Complete genome sequence of Corynebacterium casei LMG S-19264T (=DSM 44701T), isolated from a smear-ripened cheese.</title>
        <authorList>
            <consortium name="US DOE Joint Genome Institute (JGI-PGF)"/>
            <person name="Walter F."/>
            <person name="Albersmeier A."/>
            <person name="Kalinowski J."/>
            <person name="Ruckert C."/>
        </authorList>
    </citation>
    <scope>NUCLEOTIDE SEQUENCE</scope>
    <source>
        <strain evidence="15">KCTC 22164</strain>
    </source>
</reference>
<evidence type="ECO:0000259" key="14">
    <source>
        <dbReference type="Pfam" id="PF01292"/>
    </source>
</evidence>
<dbReference type="PANTHER" id="PTHR30529">
    <property type="entry name" value="CYTOCHROME B561"/>
    <property type="match status" value="1"/>
</dbReference>
<evidence type="ECO:0000256" key="9">
    <source>
        <dbReference type="ARBA" id="ARBA00022989"/>
    </source>
</evidence>
<dbReference type="GO" id="GO:0009055">
    <property type="term" value="F:electron transfer activity"/>
    <property type="evidence" value="ECO:0007669"/>
    <property type="project" value="InterPro"/>
</dbReference>
<evidence type="ECO:0000256" key="4">
    <source>
        <dbReference type="ARBA" id="ARBA00022475"/>
    </source>
</evidence>
<comment type="caution">
    <text evidence="15">The sequence shown here is derived from an EMBL/GenBank/DDBJ whole genome shotgun (WGS) entry which is preliminary data.</text>
</comment>
<dbReference type="InterPro" id="IPR016174">
    <property type="entry name" value="Di-haem_cyt_TM"/>
</dbReference>
<dbReference type="Proteomes" id="UP000631300">
    <property type="component" value="Unassembled WGS sequence"/>
</dbReference>
<feature type="transmembrane region" description="Helical" evidence="13">
    <location>
        <begin position="12"/>
        <end position="33"/>
    </location>
</feature>
<evidence type="ECO:0000256" key="8">
    <source>
        <dbReference type="ARBA" id="ARBA00022982"/>
    </source>
</evidence>
<dbReference type="GO" id="GO:0046872">
    <property type="term" value="F:metal ion binding"/>
    <property type="evidence" value="ECO:0007669"/>
    <property type="project" value="UniProtKB-KW"/>
</dbReference>
<dbReference type="Pfam" id="PF01292">
    <property type="entry name" value="Ni_hydr_CYTB"/>
    <property type="match status" value="1"/>
</dbReference>
<keyword evidence="6 13" id="KW-0812">Transmembrane</keyword>
<dbReference type="GO" id="GO:0020037">
    <property type="term" value="F:heme binding"/>
    <property type="evidence" value="ECO:0007669"/>
    <property type="project" value="TreeGrafter"/>
</dbReference>
<keyword evidence="7" id="KW-0479">Metal-binding</keyword>
<evidence type="ECO:0000256" key="6">
    <source>
        <dbReference type="ARBA" id="ARBA00022692"/>
    </source>
</evidence>
<comment type="cofactor">
    <cofactor evidence="1">
        <name>heme b</name>
        <dbReference type="ChEBI" id="CHEBI:60344"/>
    </cofactor>
</comment>
<keyword evidence="3" id="KW-0813">Transport</keyword>
<name>A0A918JFC7_9ALTE</name>
<evidence type="ECO:0000256" key="7">
    <source>
        <dbReference type="ARBA" id="ARBA00022723"/>
    </source>
</evidence>
<gene>
    <name evidence="15" type="ORF">GCM10007391_08220</name>
</gene>
<dbReference type="EMBL" id="BMXP01000002">
    <property type="protein sequence ID" value="GGW78024.1"/>
    <property type="molecule type" value="Genomic_DNA"/>
</dbReference>
<evidence type="ECO:0000256" key="3">
    <source>
        <dbReference type="ARBA" id="ARBA00022448"/>
    </source>
</evidence>
<feature type="domain" description="Cytochrome b561 bacterial/Ni-hydrogenase" evidence="14">
    <location>
        <begin position="6"/>
        <end position="175"/>
    </location>
</feature>
<accession>A0A918JFC7</accession>
<keyword evidence="16" id="KW-1185">Reference proteome</keyword>
<feature type="transmembrane region" description="Helical" evidence="13">
    <location>
        <begin position="48"/>
        <end position="66"/>
    </location>
</feature>
<keyword evidence="5" id="KW-0349">Heme</keyword>
<evidence type="ECO:0000256" key="13">
    <source>
        <dbReference type="SAM" id="Phobius"/>
    </source>
</evidence>
<comment type="subcellular location">
    <subcellularLocation>
        <location evidence="2">Cell membrane</location>
        <topology evidence="2">Multi-pass membrane protein</topology>
    </subcellularLocation>
</comment>
<feature type="transmembrane region" description="Helical" evidence="13">
    <location>
        <begin position="87"/>
        <end position="106"/>
    </location>
</feature>
<dbReference type="Gene3D" id="1.20.950.20">
    <property type="entry name" value="Transmembrane di-heme cytochromes, Chain C"/>
    <property type="match status" value="1"/>
</dbReference>
<keyword evidence="11 13" id="KW-0472">Membrane</keyword>
<dbReference type="GO" id="GO:0005886">
    <property type="term" value="C:plasma membrane"/>
    <property type="evidence" value="ECO:0007669"/>
    <property type="project" value="UniProtKB-SubCell"/>
</dbReference>
<keyword evidence="8" id="KW-0249">Electron transport</keyword>
<dbReference type="PANTHER" id="PTHR30529:SF1">
    <property type="entry name" value="CYTOCHROME B561 HOMOLOG 2"/>
    <property type="match status" value="1"/>
</dbReference>
<protein>
    <submittedName>
        <fullName evidence="15">Cytochrome b</fullName>
    </submittedName>
</protein>
<evidence type="ECO:0000313" key="15">
    <source>
        <dbReference type="EMBL" id="GGW78024.1"/>
    </source>
</evidence>
<dbReference type="SUPFAM" id="SSF81342">
    <property type="entry name" value="Transmembrane di-heme cytochromes"/>
    <property type="match status" value="1"/>
</dbReference>
<proteinExistence type="inferred from homology"/>
<dbReference type="RefSeq" id="WP_189403838.1">
    <property type="nucleotide sequence ID" value="NZ_BMXP01000002.1"/>
</dbReference>
<keyword evidence="9 13" id="KW-1133">Transmembrane helix</keyword>
<evidence type="ECO:0000256" key="2">
    <source>
        <dbReference type="ARBA" id="ARBA00004651"/>
    </source>
</evidence>
<evidence type="ECO:0000313" key="16">
    <source>
        <dbReference type="Proteomes" id="UP000631300"/>
    </source>
</evidence>
<organism evidence="15 16">
    <name type="scientific">Alteromonas halophila</name>
    <dbReference type="NCBI Taxonomy" id="516698"/>
    <lineage>
        <taxon>Bacteria</taxon>
        <taxon>Pseudomonadati</taxon>
        <taxon>Pseudomonadota</taxon>
        <taxon>Gammaproteobacteria</taxon>
        <taxon>Alteromonadales</taxon>
        <taxon>Alteromonadaceae</taxon>
        <taxon>Alteromonas/Salinimonas group</taxon>
        <taxon>Alteromonas</taxon>
    </lineage>
</organism>
<reference evidence="15" key="2">
    <citation type="submission" date="2020-09" db="EMBL/GenBank/DDBJ databases">
        <authorList>
            <person name="Sun Q."/>
            <person name="Kim S."/>
        </authorList>
    </citation>
    <scope>NUCLEOTIDE SEQUENCE</scope>
    <source>
        <strain evidence="15">KCTC 22164</strain>
    </source>
</reference>
<keyword evidence="4" id="KW-1003">Cell membrane</keyword>
<evidence type="ECO:0000256" key="12">
    <source>
        <dbReference type="ARBA" id="ARBA00037975"/>
    </source>
</evidence>
<sequence length="181" mass="20353">MKAPLRWNLNIIVIHWLSAFVVIGMFASGLWMVDLTYYSDWYKTAPHWHKSVGLLLAAVTLLRVSVRVGSSRPPEHGATWEIWLGRLGHLALYGLLFTLFASGYLISTADGRGIEIFNWVTVPGAGAFIEQQEDIAGEVHFYVAWSLIILASLHALAAFKHHFFNHDQTLKQMLGFTSSKN</sequence>
<evidence type="ECO:0000256" key="1">
    <source>
        <dbReference type="ARBA" id="ARBA00001970"/>
    </source>
</evidence>
<dbReference type="InterPro" id="IPR052168">
    <property type="entry name" value="Cytochrome_b561_oxidase"/>
</dbReference>
<dbReference type="InterPro" id="IPR011577">
    <property type="entry name" value="Cyt_b561_bac/Ni-Hgenase"/>
</dbReference>
<dbReference type="GO" id="GO:0022904">
    <property type="term" value="P:respiratory electron transport chain"/>
    <property type="evidence" value="ECO:0007669"/>
    <property type="project" value="InterPro"/>
</dbReference>
<comment type="similarity">
    <text evidence="12">Belongs to the cytochrome b561 family.</text>
</comment>
<evidence type="ECO:0000256" key="11">
    <source>
        <dbReference type="ARBA" id="ARBA00023136"/>
    </source>
</evidence>